<gene>
    <name evidence="8" type="ORF">EDB81DRAFT_99380</name>
</gene>
<evidence type="ECO:0000256" key="3">
    <source>
        <dbReference type="ARBA" id="ARBA00022737"/>
    </source>
</evidence>
<keyword evidence="3" id="KW-0677">Repeat</keyword>
<dbReference type="AlphaFoldDB" id="A0A9P9EC52"/>
<dbReference type="GO" id="GO:0000981">
    <property type="term" value="F:DNA-binding transcription factor activity, RNA polymerase II-specific"/>
    <property type="evidence" value="ECO:0007669"/>
    <property type="project" value="InterPro"/>
</dbReference>
<keyword evidence="4" id="KW-0863">Zinc-finger</keyword>
<dbReference type="Proteomes" id="UP000738349">
    <property type="component" value="Unassembled WGS sequence"/>
</dbReference>
<evidence type="ECO:0000256" key="5">
    <source>
        <dbReference type="ARBA" id="ARBA00022833"/>
    </source>
</evidence>
<dbReference type="GO" id="GO:0000978">
    <property type="term" value="F:RNA polymerase II cis-regulatory region sequence-specific DNA binding"/>
    <property type="evidence" value="ECO:0007669"/>
    <property type="project" value="InterPro"/>
</dbReference>
<evidence type="ECO:0000256" key="4">
    <source>
        <dbReference type="ARBA" id="ARBA00022771"/>
    </source>
</evidence>
<name>A0A9P9EC52_9HYPO</name>
<dbReference type="InterPro" id="IPR007219">
    <property type="entry name" value="XnlR_reg_dom"/>
</dbReference>
<evidence type="ECO:0000259" key="7">
    <source>
        <dbReference type="Pfam" id="PF04082"/>
    </source>
</evidence>
<accession>A0A9P9EC52</accession>
<comment type="caution">
    <text evidence="8">The sequence shown here is derived from an EMBL/GenBank/DDBJ whole genome shotgun (WGS) entry which is preliminary data.</text>
</comment>
<organism evidence="8 9">
    <name type="scientific">Dactylonectria macrodidyma</name>
    <dbReference type="NCBI Taxonomy" id="307937"/>
    <lineage>
        <taxon>Eukaryota</taxon>
        <taxon>Fungi</taxon>
        <taxon>Dikarya</taxon>
        <taxon>Ascomycota</taxon>
        <taxon>Pezizomycotina</taxon>
        <taxon>Sordariomycetes</taxon>
        <taxon>Hypocreomycetidae</taxon>
        <taxon>Hypocreales</taxon>
        <taxon>Nectriaceae</taxon>
        <taxon>Dactylonectria</taxon>
    </lineage>
</organism>
<keyword evidence="9" id="KW-1185">Reference proteome</keyword>
<comment type="subcellular location">
    <subcellularLocation>
        <location evidence="1">Nucleus</location>
    </subcellularLocation>
</comment>
<reference evidence="8" key="1">
    <citation type="journal article" date="2021" name="Nat. Commun.">
        <title>Genetic determinants of endophytism in the Arabidopsis root mycobiome.</title>
        <authorList>
            <person name="Mesny F."/>
            <person name="Miyauchi S."/>
            <person name="Thiergart T."/>
            <person name="Pickel B."/>
            <person name="Atanasova L."/>
            <person name="Karlsson M."/>
            <person name="Huettel B."/>
            <person name="Barry K.W."/>
            <person name="Haridas S."/>
            <person name="Chen C."/>
            <person name="Bauer D."/>
            <person name="Andreopoulos W."/>
            <person name="Pangilinan J."/>
            <person name="LaButti K."/>
            <person name="Riley R."/>
            <person name="Lipzen A."/>
            <person name="Clum A."/>
            <person name="Drula E."/>
            <person name="Henrissat B."/>
            <person name="Kohler A."/>
            <person name="Grigoriev I.V."/>
            <person name="Martin F.M."/>
            <person name="Hacquard S."/>
        </authorList>
    </citation>
    <scope>NUCLEOTIDE SEQUENCE</scope>
    <source>
        <strain evidence="8">MPI-CAGE-AT-0147</strain>
    </source>
</reference>
<feature type="domain" description="Xylanolytic transcriptional activator regulatory" evidence="7">
    <location>
        <begin position="18"/>
        <end position="253"/>
    </location>
</feature>
<dbReference type="InterPro" id="IPR051059">
    <property type="entry name" value="VerF-like"/>
</dbReference>
<keyword evidence="2" id="KW-0479">Metal-binding</keyword>
<dbReference type="EMBL" id="JAGMUV010000014">
    <property type="protein sequence ID" value="KAH7134444.1"/>
    <property type="molecule type" value="Genomic_DNA"/>
</dbReference>
<keyword evidence="5" id="KW-0862">Zinc</keyword>
<dbReference type="CDD" id="cd12148">
    <property type="entry name" value="fungal_TF_MHR"/>
    <property type="match status" value="1"/>
</dbReference>
<proteinExistence type="predicted"/>
<dbReference type="GO" id="GO:0000785">
    <property type="term" value="C:chromatin"/>
    <property type="evidence" value="ECO:0007669"/>
    <property type="project" value="TreeGrafter"/>
</dbReference>
<dbReference type="GO" id="GO:0008270">
    <property type="term" value="F:zinc ion binding"/>
    <property type="evidence" value="ECO:0007669"/>
    <property type="project" value="UniProtKB-KW"/>
</dbReference>
<dbReference type="GO" id="GO:0005634">
    <property type="term" value="C:nucleus"/>
    <property type="evidence" value="ECO:0007669"/>
    <property type="project" value="UniProtKB-SubCell"/>
</dbReference>
<dbReference type="Pfam" id="PF04082">
    <property type="entry name" value="Fungal_trans"/>
    <property type="match status" value="1"/>
</dbReference>
<evidence type="ECO:0000313" key="8">
    <source>
        <dbReference type="EMBL" id="KAH7134444.1"/>
    </source>
</evidence>
<evidence type="ECO:0000256" key="1">
    <source>
        <dbReference type="ARBA" id="ARBA00004123"/>
    </source>
</evidence>
<sequence length="267" mass="30205">MRFAIPSRHTLSRFAKGYFRGFHEHLPFLHIPTLSLADLPADLVLGIIAMGALYRFEYGKTYELYFAAKELVASRLTEQTWAHSRLLVGMSPNYNGTSTGLQPIPSTSITAVTSTLDYSNESSELSEFLSPDKILRLTQALIILTLIGSWGEGALVTEGLELAGRLNALVRLSYYGNSDAMPDIIRWKDWIQREERRRTLLVAYTLLNTQSIAFNVPPAIVNRDIELYLPHPTKLWRAATAAKWVELKENSPHHERSFRDTLNCLGR</sequence>
<evidence type="ECO:0000313" key="9">
    <source>
        <dbReference type="Proteomes" id="UP000738349"/>
    </source>
</evidence>
<protein>
    <recommendedName>
        <fullName evidence="7">Xylanolytic transcriptional activator regulatory domain-containing protein</fullName>
    </recommendedName>
</protein>
<evidence type="ECO:0000256" key="6">
    <source>
        <dbReference type="ARBA" id="ARBA00023242"/>
    </source>
</evidence>
<dbReference type="PANTHER" id="PTHR40626:SF10">
    <property type="entry name" value="C2H2-TYPE DOMAIN-CONTAINING PROTEIN"/>
    <property type="match status" value="1"/>
</dbReference>
<dbReference type="OrthoDB" id="654211at2759"/>
<dbReference type="GO" id="GO:0006351">
    <property type="term" value="P:DNA-templated transcription"/>
    <property type="evidence" value="ECO:0007669"/>
    <property type="project" value="InterPro"/>
</dbReference>
<evidence type="ECO:0000256" key="2">
    <source>
        <dbReference type="ARBA" id="ARBA00022723"/>
    </source>
</evidence>
<dbReference type="PANTHER" id="PTHR40626">
    <property type="entry name" value="MIP31509P"/>
    <property type="match status" value="1"/>
</dbReference>
<keyword evidence="6" id="KW-0539">Nucleus</keyword>